<organism evidence="2 4">
    <name type="scientific">Prochlorococcus phage P-SSM2</name>
    <dbReference type="NCBI Taxonomy" id="268746"/>
    <lineage>
        <taxon>Viruses</taxon>
        <taxon>Duplodnaviria</taxon>
        <taxon>Heunggongvirae</taxon>
        <taxon>Uroviricota</taxon>
        <taxon>Caudoviricetes</taxon>
        <taxon>Pantevenvirales</taxon>
        <taxon>Kyanoviridae</taxon>
        <taxon>Salacisavirus</taxon>
        <taxon>Salacisavirus pssm2</taxon>
    </lineage>
</organism>
<name>Q58MV8_BPPRM</name>
<gene>
    <name evidence="3" type="ORF">PCMG_00046</name>
    <name evidence="2" type="ORF">PSSM2_046</name>
</gene>
<sequence length="100" mass="11617">MTEQERWDCGRTLLLESLYKPDDKLRGCAFNQGCKDELLEIRDQVIEMVRDMKNPHSPKLEFGKKNDHVEPTISTPNGDISETLMSGTLGDYYMSEKREY</sequence>
<feature type="compositionally biased region" description="Polar residues" evidence="1">
    <location>
        <begin position="72"/>
        <end position="81"/>
    </location>
</feature>
<reference evidence="2 4" key="1">
    <citation type="journal article" date="2005" name="PLoS Biol.">
        <title>Three Prochlorococcus cyanophage genomes: signature features and ecological interpretations.</title>
        <authorList>
            <person name="Sullivan M.B."/>
            <person name="Coleman M.L."/>
            <person name="Weigele P."/>
            <person name="Rohwer F."/>
            <person name="Chisholm S.W."/>
        </authorList>
    </citation>
    <scope>NUCLEOTIDE SEQUENCE</scope>
</reference>
<evidence type="ECO:0000256" key="1">
    <source>
        <dbReference type="SAM" id="MobiDB-lite"/>
    </source>
</evidence>
<evidence type="ECO:0000313" key="4">
    <source>
        <dbReference type="Proteomes" id="UP000000991"/>
    </source>
</evidence>
<dbReference type="OrthoDB" id="25662at10239"/>
<organismHost>
    <name type="scientific">Prochlorococcus</name>
    <dbReference type="NCBI Taxonomy" id="1218"/>
</organismHost>
<keyword evidence="4" id="KW-1185">Reference proteome</keyword>
<feature type="region of interest" description="Disordered" evidence="1">
    <location>
        <begin position="56"/>
        <end position="81"/>
    </location>
</feature>
<reference evidence="2 4" key="3">
    <citation type="journal article" date="2010" name="Environ. Microbiol.">
        <title>Genomic analysis of oceanic cyanobacterial myoviruses compared with T4-like myoviruses from diverse hosts and environments.</title>
        <authorList>
            <person name="Sullivan M.B."/>
            <person name="Huang K.H."/>
            <person name="Ignacio-Espinoza J.C."/>
            <person name="Berlin A.M."/>
            <person name="Kelly L."/>
            <person name="Weigele P.R."/>
            <person name="DeFrancesco A.S."/>
            <person name="Kern S.E."/>
            <person name="Thompson L.R."/>
            <person name="Young S."/>
            <person name="Yandava C."/>
            <person name="Fu R."/>
            <person name="Krastins B."/>
            <person name="Chase M."/>
            <person name="Sarracino D."/>
            <person name="Osburne M.S."/>
            <person name="Henn M.R."/>
            <person name="Chisholm S.W."/>
        </authorList>
    </citation>
    <scope>NUCLEOTIDE SEQUENCE [LARGE SCALE GENOMIC DNA]</scope>
</reference>
<evidence type="ECO:0000313" key="3">
    <source>
        <dbReference type="EMBL" id="ACY75922.1"/>
    </source>
</evidence>
<protein>
    <submittedName>
        <fullName evidence="2">Uncharacterized protein</fullName>
    </submittedName>
</protein>
<evidence type="ECO:0000313" key="2">
    <source>
        <dbReference type="EMBL" id="AAX44424.1"/>
    </source>
</evidence>
<dbReference type="Proteomes" id="UP000013923">
    <property type="component" value="Genome"/>
</dbReference>
<dbReference type="KEGG" id="vg:3294340"/>
<accession>Q58MV8</accession>
<dbReference type="Proteomes" id="UP000000991">
    <property type="component" value="Segment"/>
</dbReference>
<dbReference type="EMBL" id="GU071092">
    <property type="protein sequence ID" value="ACY75922.1"/>
    <property type="molecule type" value="Genomic_DNA"/>
</dbReference>
<evidence type="ECO:0000313" key="5">
    <source>
        <dbReference type="Proteomes" id="UP000013923"/>
    </source>
</evidence>
<dbReference type="RefSeq" id="YP_214278.1">
    <property type="nucleotide sequence ID" value="NC_006883.2"/>
</dbReference>
<dbReference type="GeneID" id="3294340"/>
<reference evidence="3 5" key="2">
    <citation type="submission" date="2009-10" db="EMBL/GenBank/DDBJ databases">
        <title>The Genome Sequence of Prochlorococcus phage P-SSM2.</title>
        <authorList>
            <consortium name="The Broad Institute Genome Sequencing Platform"/>
            <person name="Henn M.R."/>
            <person name="Sullivan M.S."/>
            <person name="Osburne M.S."/>
            <person name="Levin J."/>
            <person name="Malboeuf C."/>
            <person name="Casali M."/>
            <person name="Russ C."/>
            <person name="Lennon N."/>
            <person name="Chapman S.B."/>
            <person name="Erlich R."/>
            <person name="Young S.K."/>
            <person name="Koehrsen M."/>
            <person name="Yandava C."/>
            <person name="Zeng Q."/>
            <person name="Alvarado L."/>
            <person name="Anderson S."/>
            <person name="Berlin A."/>
            <person name="Borenstein D."/>
            <person name="Chen Z."/>
            <person name="Engels R."/>
            <person name="Freedman E."/>
            <person name="Gellesch M."/>
            <person name="Goldberg J."/>
            <person name="Green L."/>
            <person name="Griggs A."/>
            <person name="Gujja S."/>
            <person name="Heilman E.R."/>
            <person name="Heiman D."/>
            <person name="Hepburn T."/>
            <person name="Howarth C."/>
            <person name="Jen D."/>
            <person name="Larson L."/>
            <person name="Lewis B."/>
            <person name="Mehta T."/>
            <person name="Park D."/>
            <person name="Pearson M."/>
            <person name="Richards J."/>
            <person name="Rizzolo K."/>
            <person name="Roberts A."/>
            <person name="Ryan E."/>
            <person name="Saif S."/>
            <person name="Shea T."/>
            <person name="Shenoy N."/>
            <person name="Sisk P."/>
            <person name="Stolte C."/>
            <person name="Sykes S."/>
            <person name="Walk T."/>
            <person name="White J."/>
            <person name="Yu Q."/>
            <person name="Coleman M.L."/>
            <person name="Huang K.H."/>
            <person name="Weigele P.R."/>
            <person name="DeFrancesco A.S."/>
            <person name="Kern S.E."/>
            <person name="Thompson L.R."/>
            <person name="Fu R."/>
            <person name="Hombeck B."/>
            <person name="Chisholm S.W."/>
            <person name="Haas B."/>
            <person name="Nusbaum C."/>
            <person name="Birren B."/>
        </authorList>
    </citation>
    <scope>NUCLEOTIDE SEQUENCE [LARGE SCALE GENOMIC DNA]</scope>
    <source>
        <strain evidence="3">P-SSM2</strain>
    </source>
</reference>
<feature type="compositionally biased region" description="Basic and acidic residues" evidence="1">
    <location>
        <begin position="56"/>
        <end position="70"/>
    </location>
</feature>
<proteinExistence type="predicted"/>
<dbReference type="EMBL" id="AY939844">
    <property type="protein sequence ID" value="AAX44424.1"/>
    <property type="molecule type" value="Genomic_DNA"/>
</dbReference>